<dbReference type="EMBL" id="BAFH01000003">
    <property type="protein sequence ID" value="GAB62230.1"/>
    <property type="molecule type" value="Genomic_DNA"/>
</dbReference>
<gene>
    <name evidence="7" type="ORF">KSU1_C0634</name>
</gene>
<evidence type="ECO:0000256" key="2">
    <source>
        <dbReference type="ARBA" id="ARBA00009773"/>
    </source>
</evidence>
<feature type="transmembrane region" description="Helical" evidence="6">
    <location>
        <begin position="161"/>
        <end position="185"/>
    </location>
</feature>
<comment type="subcellular location">
    <subcellularLocation>
        <location evidence="1">Membrane</location>
        <topology evidence="1">Multi-pass membrane protein</topology>
    </subcellularLocation>
</comment>
<feature type="transmembrane region" description="Helical" evidence="6">
    <location>
        <begin position="251"/>
        <end position="280"/>
    </location>
</feature>
<evidence type="ECO:0000256" key="5">
    <source>
        <dbReference type="ARBA" id="ARBA00023136"/>
    </source>
</evidence>
<dbReference type="PANTHER" id="PTHR21716:SF62">
    <property type="entry name" value="TRANSPORT PROTEIN YDBI-RELATED"/>
    <property type="match status" value="1"/>
</dbReference>
<dbReference type="GO" id="GO:0055085">
    <property type="term" value="P:transmembrane transport"/>
    <property type="evidence" value="ECO:0007669"/>
    <property type="project" value="TreeGrafter"/>
</dbReference>
<evidence type="ECO:0000313" key="8">
    <source>
        <dbReference type="Proteomes" id="UP000002985"/>
    </source>
</evidence>
<evidence type="ECO:0000256" key="3">
    <source>
        <dbReference type="ARBA" id="ARBA00022692"/>
    </source>
</evidence>
<proteinExistence type="inferred from homology"/>
<dbReference type="eggNOG" id="COG0628">
    <property type="taxonomic scope" value="Bacteria"/>
</dbReference>
<name>I3IKI5_9BACT</name>
<sequence length="366" mass="40508">MNKEHAGQEQRNQEIDPDTVHTNRSVFAQRVLLAVGIGTFIIILLLVFWKTIDVLLLIFASALMAIFLRGLSNLIRKYTHLSIGLSLIIVLFSLIGIFGIVTWFIVPKVTEQIDQLAQTLPQSIQQLRDQLMQYTWVKTLLTKVPSINEIMSGKMNVLSKIGSFFSATFGLVANFLIIIIVGLFLSINPQSYIKGIVKLVPIKKRKRAQEVLNNVEETLFWWLVGKIISMAIIAIFTGLGLNLLGIPVAMALGFIAGIFTFIPNIGPILSAIPAVLLALMQSPMKAFYIVLLYFAIQGIESYLITPYIERRATSIPIALVIIAQVLMGVLLGFLGLVFATPLVAAIIVLVKMLYLEDTLGDTVKPD</sequence>
<feature type="transmembrane region" description="Helical" evidence="6">
    <location>
        <begin position="317"/>
        <end position="350"/>
    </location>
</feature>
<dbReference type="OrthoDB" id="9793390at2"/>
<comment type="caution">
    <text evidence="7">The sequence shown here is derived from an EMBL/GenBank/DDBJ whole genome shotgun (WGS) entry which is preliminary data.</text>
</comment>
<evidence type="ECO:0000256" key="1">
    <source>
        <dbReference type="ARBA" id="ARBA00004141"/>
    </source>
</evidence>
<protein>
    <recommendedName>
        <fullName evidence="9">AI-2E family transporter</fullName>
    </recommendedName>
</protein>
<dbReference type="STRING" id="247490.KSU1_C0634"/>
<dbReference type="Proteomes" id="UP000002985">
    <property type="component" value="Unassembled WGS sequence"/>
</dbReference>
<reference evidence="7 8" key="1">
    <citation type="journal article" date="2012" name="FEBS Lett.">
        <title>Anammox organism KSU-1 expresses a NirK-type copper-containing nitrite reductase instead of a NirS-type with cytochrome cd1.</title>
        <authorList>
            <person name="Hira D."/>
            <person name="Toh H."/>
            <person name="Migita C.T."/>
            <person name="Okubo H."/>
            <person name="Nishiyama T."/>
            <person name="Hattori M."/>
            <person name="Furukawa K."/>
            <person name="Fujii T."/>
        </authorList>
    </citation>
    <scope>NUCLEOTIDE SEQUENCE [LARGE SCALE GENOMIC DNA]</scope>
</reference>
<keyword evidence="8" id="KW-1185">Reference proteome</keyword>
<evidence type="ECO:0000256" key="6">
    <source>
        <dbReference type="SAM" id="Phobius"/>
    </source>
</evidence>
<evidence type="ECO:0000256" key="4">
    <source>
        <dbReference type="ARBA" id="ARBA00022989"/>
    </source>
</evidence>
<evidence type="ECO:0008006" key="9">
    <source>
        <dbReference type="Google" id="ProtNLM"/>
    </source>
</evidence>
<keyword evidence="5 6" id="KW-0472">Membrane</keyword>
<keyword evidence="4 6" id="KW-1133">Transmembrane helix</keyword>
<comment type="similarity">
    <text evidence="2">Belongs to the autoinducer-2 exporter (AI-2E) (TC 2.A.86) family.</text>
</comment>
<dbReference type="GO" id="GO:0016020">
    <property type="term" value="C:membrane"/>
    <property type="evidence" value="ECO:0007669"/>
    <property type="project" value="UniProtKB-SubCell"/>
</dbReference>
<organism evidence="7 8">
    <name type="scientific">Candidatus Jettenia caeni</name>
    <dbReference type="NCBI Taxonomy" id="247490"/>
    <lineage>
        <taxon>Bacteria</taxon>
        <taxon>Pseudomonadati</taxon>
        <taxon>Planctomycetota</taxon>
        <taxon>Candidatus Brocadiia</taxon>
        <taxon>Candidatus Brocadiales</taxon>
        <taxon>Candidatus Brocadiaceae</taxon>
        <taxon>Candidatus Jettenia</taxon>
    </lineage>
</organism>
<feature type="transmembrane region" description="Helical" evidence="6">
    <location>
        <begin position="219"/>
        <end position="244"/>
    </location>
</feature>
<feature type="transmembrane region" description="Helical" evidence="6">
    <location>
        <begin position="286"/>
        <end position="305"/>
    </location>
</feature>
<dbReference type="Pfam" id="PF01594">
    <property type="entry name" value="AI-2E_transport"/>
    <property type="match status" value="1"/>
</dbReference>
<feature type="transmembrane region" description="Helical" evidence="6">
    <location>
        <begin position="83"/>
        <end position="106"/>
    </location>
</feature>
<keyword evidence="3 6" id="KW-0812">Transmembrane</keyword>
<feature type="transmembrane region" description="Helical" evidence="6">
    <location>
        <begin position="27"/>
        <end position="47"/>
    </location>
</feature>
<feature type="transmembrane region" description="Helical" evidence="6">
    <location>
        <begin position="54"/>
        <end position="71"/>
    </location>
</feature>
<dbReference type="AlphaFoldDB" id="I3IKI5"/>
<accession>I3IKI5</accession>
<dbReference type="InterPro" id="IPR002549">
    <property type="entry name" value="AI-2E-like"/>
</dbReference>
<dbReference type="PANTHER" id="PTHR21716">
    <property type="entry name" value="TRANSMEMBRANE PROTEIN"/>
    <property type="match status" value="1"/>
</dbReference>
<evidence type="ECO:0000313" key="7">
    <source>
        <dbReference type="EMBL" id="GAB62230.1"/>
    </source>
</evidence>